<gene>
    <name evidence="1" type="ORF">A19Y_4101</name>
</gene>
<dbReference type="Proteomes" id="UP000027395">
    <property type="component" value="Chromosome"/>
</dbReference>
<reference evidence="1 2" key="1">
    <citation type="journal article" date="2014" name="Appl. Environ. Microbiol.">
        <title>Elucidation of insertion elements encoded on plasmids and in vitro construction of shuttle vectors from the toxic cyanobacterium Planktothrix.</title>
        <authorList>
            <person name="Christiansen G."/>
            <person name="Goesmann A."/>
            <person name="Kurmayer R."/>
        </authorList>
    </citation>
    <scope>NUCLEOTIDE SEQUENCE [LARGE SCALE GENOMIC DNA]</scope>
    <source>
        <strain evidence="1 2">NIVA-CYA 126/8</strain>
    </source>
</reference>
<evidence type="ECO:0000313" key="1">
    <source>
        <dbReference type="EMBL" id="KEI68806.1"/>
    </source>
</evidence>
<dbReference type="AlphaFoldDB" id="A0A073CL18"/>
<dbReference type="HOGENOM" id="CLU_2509846_0_0_3"/>
<dbReference type="PATRIC" id="fig|388467.6.peg.4043"/>
<organism evidence="1 2">
    <name type="scientific">Planktothrix agardhii (strain NIVA-CYA 126/8)</name>
    <dbReference type="NCBI Taxonomy" id="388467"/>
    <lineage>
        <taxon>Bacteria</taxon>
        <taxon>Bacillati</taxon>
        <taxon>Cyanobacteriota</taxon>
        <taxon>Cyanophyceae</taxon>
        <taxon>Oscillatoriophycideae</taxon>
        <taxon>Oscillatoriales</taxon>
        <taxon>Microcoleaceae</taxon>
        <taxon>Planktothrix</taxon>
    </lineage>
</organism>
<proteinExistence type="predicted"/>
<sequence length="85" mass="9048">MGKYLKKLITNPLPCSLPPSPPCTGGLGGLLRARGVWGAPPCTGGLGGLLRARGVWGAIPYSLFPIPYSLFPIPYSLFPIPCFYE</sequence>
<dbReference type="STRING" id="388467.A19Y_4101"/>
<dbReference type="EMBL" id="CM002803">
    <property type="protein sequence ID" value="KEI68806.1"/>
    <property type="molecule type" value="Genomic_DNA"/>
</dbReference>
<name>A0A073CL18_PLAA1</name>
<evidence type="ECO:0000313" key="2">
    <source>
        <dbReference type="Proteomes" id="UP000027395"/>
    </source>
</evidence>
<protein>
    <submittedName>
        <fullName evidence="1">Uncharacterized protein</fullName>
    </submittedName>
</protein>
<keyword evidence="2" id="KW-1185">Reference proteome</keyword>
<accession>A0A073CL18</accession>